<sequence>MNRLFKTAMLWLLALALPVQGFAAVTQSSCVPQMQAQHIVAATGGMQDSVQPHHTTEHQHHQMSMSAEHAVPVAADVPSDHQINTHANVKCSACATCCIGIAMLPVMPELPAFPIASTPVFSSLSSLFPGHIPDGLKRPPKFSLV</sequence>
<accession>A0A4R6G1C0</accession>
<organism evidence="2 3">
    <name type="scientific">Herminiimonas fonticola</name>
    <dbReference type="NCBI Taxonomy" id="303380"/>
    <lineage>
        <taxon>Bacteria</taxon>
        <taxon>Pseudomonadati</taxon>
        <taxon>Pseudomonadota</taxon>
        <taxon>Betaproteobacteria</taxon>
        <taxon>Burkholderiales</taxon>
        <taxon>Oxalobacteraceae</taxon>
        <taxon>Herminiimonas</taxon>
    </lineage>
</organism>
<keyword evidence="3" id="KW-1185">Reference proteome</keyword>
<feature type="signal peptide" evidence="1">
    <location>
        <begin position="1"/>
        <end position="23"/>
    </location>
</feature>
<dbReference type="AlphaFoldDB" id="A0A4R6G1C0"/>
<reference evidence="2 3" key="1">
    <citation type="submission" date="2019-03" db="EMBL/GenBank/DDBJ databases">
        <title>Genomic Encyclopedia of Type Strains, Phase IV (KMG-IV): sequencing the most valuable type-strain genomes for metagenomic binning, comparative biology and taxonomic classification.</title>
        <authorList>
            <person name="Goeker M."/>
        </authorList>
    </citation>
    <scope>NUCLEOTIDE SEQUENCE [LARGE SCALE GENOMIC DNA]</scope>
    <source>
        <strain evidence="2 3">DSM 18555</strain>
    </source>
</reference>
<evidence type="ECO:0008006" key="4">
    <source>
        <dbReference type="Google" id="ProtNLM"/>
    </source>
</evidence>
<dbReference type="EMBL" id="SNWF01000011">
    <property type="protein sequence ID" value="TDN87294.1"/>
    <property type="molecule type" value="Genomic_DNA"/>
</dbReference>
<evidence type="ECO:0000313" key="3">
    <source>
        <dbReference type="Proteomes" id="UP000294737"/>
    </source>
</evidence>
<gene>
    <name evidence="2" type="ORF">EV677_3005</name>
</gene>
<proteinExistence type="predicted"/>
<evidence type="ECO:0000256" key="1">
    <source>
        <dbReference type="SAM" id="SignalP"/>
    </source>
</evidence>
<dbReference type="RefSeq" id="WP_133467300.1">
    <property type="nucleotide sequence ID" value="NZ_PTLZ01000002.1"/>
</dbReference>
<keyword evidence="1" id="KW-0732">Signal</keyword>
<protein>
    <recommendedName>
        <fullName evidence="4">DUF2946 domain-containing protein</fullName>
    </recommendedName>
</protein>
<feature type="chain" id="PRO_5020449228" description="DUF2946 domain-containing protein" evidence="1">
    <location>
        <begin position="24"/>
        <end position="145"/>
    </location>
</feature>
<name>A0A4R6G1C0_9BURK</name>
<evidence type="ECO:0000313" key="2">
    <source>
        <dbReference type="EMBL" id="TDN87294.1"/>
    </source>
</evidence>
<dbReference type="OrthoDB" id="8757581at2"/>
<comment type="caution">
    <text evidence="2">The sequence shown here is derived from an EMBL/GenBank/DDBJ whole genome shotgun (WGS) entry which is preliminary data.</text>
</comment>
<dbReference type="Proteomes" id="UP000294737">
    <property type="component" value="Unassembled WGS sequence"/>
</dbReference>